<proteinExistence type="predicted"/>
<reference evidence="1 2" key="1">
    <citation type="submission" date="2018-08" db="EMBL/GenBank/DDBJ databases">
        <title>Chitinophagaceae sp. K23C18032701, a novel bacterium isolated from forest soil.</title>
        <authorList>
            <person name="Wang C."/>
        </authorList>
    </citation>
    <scope>NUCLEOTIDE SEQUENCE [LARGE SCALE GENOMIC DNA]</scope>
    <source>
        <strain evidence="1 2">K23C18032701</strain>
    </source>
</reference>
<evidence type="ECO:0000313" key="1">
    <source>
        <dbReference type="EMBL" id="RFM26905.1"/>
    </source>
</evidence>
<evidence type="ECO:0000313" key="2">
    <source>
        <dbReference type="Proteomes" id="UP000261284"/>
    </source>
</evidence>
<dbReference type="EMBL" id="QTJU01000007">
    <property type="protein sequence ID" value="RFM26905.1"/>
    <property type="molecule type" value="Genomic_DNA"/>
</dbReference>
<keyword evidence="2" id="KW-1185">Reference proteome</keyword>
<comment type="caution">
    <text evidence="1">The sequence shown here is derived from an EMBL/GenBank/DDBJ whole genome shotgun (WGS) entry which is preliminary data.</text>
</comment>
<accession>A0A3E1NG17</accession>
<organism evidence="1 2">
    <name type="scientific">Deminuibacter soli</name>
    <dbReference type="NCBI Taxonomy" id="2291815"/>
    <lineage>
        <taxon>Bacteria</taxon>
        <taxon>Pseudomonadati</taxon>
        <taxon>Bacteroidota</taxon>
        <taxon>Chitinophagia</taxon>
        <taxon>Chitinophagales</taxon>
        <taxon>Chitinophagaceae</taxon>
        <taxon>Deminuibacter</taxon>
    </lineage>
</organism>
<dbReference type="RefSeq" id="WP_116848689.1">
    <property type="nucleotide sequence ID" value="NZ_QTJU01000007.1"/>
</dbReference>
<name>A0A3E1NG17_9BACT</name>
<dbReference type="Proteomes" id="UP000261284">
    <property type="component" value="Unassembled WGS sequence"/>
</dbReference>
<dbReference type="AlphaFoldDB" id="A0A3E1NG17"/>
<sequence>MSKFKDVVVTLSKKDPKTGDPAAAGHTFVIGVLGNKKTWYEIESEQLNKLQNDDLQQALFKLLHPQTHH</sequence>
<gene>
    <name evidence="1" type="ORF">DXN05_18135</name>
</gene>
<protein>
    <submittedName>
        <fullName evidence="1">Uncharacterized protein</fullName>
    </submittedName>
</protein>
<dbReference type="OrthoDB" id="676706at2"/>